<dbReference type="PANTHER" id="PTHR33748">
    <property type="entry name" value="PROTEIN CBG04600"/>
    <property type="match status" value="1"/>
</dbReference>
<sequence length="378" mass="42452">MHNVINERRVIFTIFSLIFFCLPRCATHLLHPTIRQATAEDLDEDYLTFEMTLPPTTAWPKFRPEMRNLEFSALSEESLKRSDGGEKRSLFSSALSPCAVPQPGDGEFEDFCQMQYHQSQAVCDPGSLLSRTESELLDSRIEAMNMSGCICKNCADNGKPTVAVVVVSLADWNGFQKCLPTGLTSPGNPIAKPSAAFIFSNILADHWAQSCRPDLFLVYIERWTAEPTHRPYLIPIYQNDFHRLASRARPVLVRATNQLLDETTKALINSRNLMNSGVHQFQLRATIPSWAVSLTLALVGFMCVAIYVANYITTKIGRQRVRKKSSVSSVRSHRLRPGVGGGLMMTENRLVTPVRKSTMMFRSFNKSRYAAIPTANRI</sequence>
<dbReference type="GO" id="GO:0016020">
    <property type="term" value="C:membrane"/>
    <property type="evidence" value="ECO:0007669"/>
    <property type="project" value="TreeGrafter"/>
</dbReference>
<organism evidence="2 3">
    <name type="scientific">Mesorhabditis belari</name>
    <dbReference type="NCBI Taxonomy" id="2138241"/>
    <lineage>
        <taxon>Eukaryota</taxon>
        <taxon>Metazoa</taxon>
        <taxon>Ecdysozoa</taxon>
        <taxon>Nematoda</taxon>
        <taxon>Chromadorea</taxon>
        <taxon>Rhabditida</taxon>
        <taxon>Rhabditina</taxon>
        <taxon>Rhabditomorpha</taxon>
        <taxon>Rhabditoidea</taxon>
        <taxon>Rhabditidae</taxon>
        <taxon>Mesorhabditinae</taxon>
        <taxon>Mesorhabditis</taxon>
    </lineage>
</organism>
<dbReference type="WBParaSite" id="MBELARI_LOCUS17692">
    <property type="protein sequence ID" value="MBELARI_LOCUS17692"/>
    <property type="gene ID" value="MBELARI_LOCUS17692"/>
</dbReference>
<accession>A0AAF3EUF9</accession>
<evidence type="ECO:0000256" key="1">
    <source>
        <dbReference type="SAM" id="Phobius"/>
    </source>
</evidence>
<name>A0AAF3EUF9_9BILA</name>
<evidence type="ECO:0000313" key="3">
    <source>
        <dbReference type="WBParaSite" id="MBELARI_LOCUS17692"/>
    </source>
</evidence>
<dbReference type="AlphaFoldDB" id="A0AAF3EUF9"/>
<dbReference type="Proteomes" id="UP000887575">
    <property type="component" value="Unassembled WGS sequence"/>
</dbReference>
<evidence type="ECO:0000313" key="2">
    <source>
        <dbReference type="Proteomes" id="UP000887575"/>
    </source>
</evidence>
<protein>
    <submittedName>
        <fullName evidence="3">Transmembrane protein</fullName>
    </submittedName>
</protein>
<keyword evidence="1" id="KW-0472">Membrane</keyword>
<keyword evidence="1" id="KW-0812">Transmembrane</keyword>
<reference evidence="3" key="1">
    <citation type="submission" date="2024-02" db="UniProtKB">
        <authorList>
            <consortium name="WormBaseParasite"/>
        </authorList>
    </citation>
    <scope>IDENTIFICATION</scope>
</reference>
<dbReference type="PANTHER" id="PTHR33748:SF9">
    <property type="entry name" value="PROTEIN CBG04248"/>
    <property type="match status" value="1"/>
</dbReference>
<proteinExistence type="predicted"/>
<keyword evidence="2" id="KW-1185">Reference proteome</keyword>
<keyword evidence="1" id="KW-1133">Transmembrane helix</keyword>
<feature type="transmembrane region" description="Helical" evidence="1">
    <location>
        <begin position="290"/>
        <end position="313"/>
    </location>
</feature>